<dbReference type="GO" id="GO:0046872">
    <property type="term" value="F:metal ion binding"/>
    <property type="evidence" value="ECO:0007669"/>
    <property type="project" value="UniProtKB-KW"/>
</dbReference>
<dbReference type="SUPFAM" id="SSF55031">
    <property type="entry name" value="Bacterial exopeptidase dimerisation domain"/>
    <property type="match status" value="1"/>
</dbReference>
<protein>
    <submittedName>
        <fullName evidence="3">Peptidase m20</fullName>
    </submittedName>
</protein>
<feature type="binding site" evidence="1">
    <location>
        <position position="156"/>
    </location>
    <ligand>
        <name>Mn(2+)</name>
        <dbReference type="ChEBI" id="CHEBI:29035"/>
        <label>2</label>
    </ligand>
</feature>
<dbReference type="NCBIfam" id="TIGR01891">
    <property type="entry name" value="amidohydrolases"/>
    <property type="match status" value="1"/>
</dbReference>
<dbReference type="Pfam" id="PF07687">
    <property type="entry name" value="M20_dimer"/>
    <property type="match status" value="1"/>
</dbReference>
<dbReference type="AlphaFoldDB" id="A0A078AQS9"/>
<accession>A0A078AQS9</accession>
<keyword evidence="1" id="KW-0479">Metal-binding</keyword>
<dbReference type="CDD" id="cd03886">
    <property type="entry name" value="M20_Acy1"/>
    <property type="match status" value="1"/>
</dbReference>
<dbReference type="InterPro" id="IPR036264">
    <property type="entry name" value="Bact_exopeptidase_dim_dom"/>
</dbReference>
<dbReference type="SUPFAM" id="SSF53187">
    <property type="entry name" value="Zn-dependent exopeptidases"/>
    <property type="match status" value="1"/>
</dbReference>
<evidence type="ECO:0000313" key="4">
    <source>
        <dbReference type="Proteomes" id="UP000039865"/>
    </source>
</evidence>
<dbReference type="OMA" id="LMMVAQP"/>
<sequence length="388" mass="43296">MILYRQHFHKFPEGHLKEYKTQAKIREILLSIGCQNEWINDCAGTGLVVNLRGQGEPDEDKQRIIALRADIDGLKMQENNDLEYKSQTEYAHMCGHDGHISMLLAAASIFIQNLNKISQNMMIRLLFQPAEEGPGGALPMINDGCLEGVDEIFGLHNRPIYLPGLIRVKSGAVMASSTIVEIKVRGVSGHGSQPHMIQDAISASAAILCQLHAIKSRLIESKHNVVLSITQFTGGFADSVFPDSCYLQGTIRTFDSQILKDLEDKIIKVAQTTAISMGCTAEVKFVERYPPLINHPDQAKFIENLTANAFGAEFVGEQGLPVSGAEDFSFYLHHKPGCFFFLLTYDFNFPNRALHQSNFDFNDNLLATGAYIWVKIIEEKFNCKLLTE</sequence>
<feature type="domain" description="Peptidase M20 dimerisation" evidence="2">
    <location>
        <begin position="180"/>
        <end position="274"/>
    </location>
</feature>
<evidence type="ECO:0000259" key="2">
    <source>
        <dbReference type="Pfam" id="PF07687"/>
    </source>
</evidence>
<evidence type="ECO:0000256" key="1">
    <source>
        <dbReference type="PIRSR" id="PIRSR005962-1"/>
    </source>
</evidence>
<keyword evidence="4" id="KW-1185">Reference proteome</keyword>
<dbReference type="InParanoid" id="A0A078AQS9"/>
<dbReference type="Pfam" id="PF01546">
    <property type="entry name" value="Peptidase_M20"/>
    <property type="match status" value="1"/>
</dbReference>
<dbReference type="InterPro" id="IPR011650">
    <property type="entry name" value="Peptidase_M20_dimer"/>
</dbReference>
<dbReference type="GO" id="GO:0016787">
    <property type="term" value="F:hydrolase activity"/>
    <property type="evidence" value="ECO:0007669"/>
    <property type="project" value="InterPro"/>
</dbReference>
<feature type="binding site" evidence="1">
    <location>
        <position position="96"/>
    </location>
    <ligand>
        <name>Mn(2+)</name>
        <dbReference type="ChEBI" id="CHEBI:29035"/>
        <label>2</label>
    </ligand>
</feature>
<organism evidence="3 4">
    <name type="scientific">Stylonychia lemnae</name>
    <name type="common">Ciliate</name>
    <dbReference type="NCBI Taxonomy" id="5949"/>
    <lineage>
        <taxon>Eukaryota</taxon>
        <taxon>Sar</taxon>
        <taxon>Alveolata</taxon>
        <taxon>Ciliophora</taxon>
        <taxon>Intramacronucleata</taxon>
        <taxon>Spirotrichea</taxon>
        <taxon>Stichotrichia</taxon>
        <taxon>Sporadotrichida</taxon>
        <taxon>Oxytrichidae</taxon>
        <taxon>Stylonychinae</taxon>
        <taxon>Stylonychia</taxon>
    </lineage>
</organism>
<dbReference type="OrthoDB" id="6119954at2759"/>
<dbReference type="Gene3D" id="3.30.70.360">
    <property type="match status" value="1"/>
</dbReference>
<gene>
    <name evidence="3" type="primary">Contig7412.g7924</name>
    <name evidence="3" type="ORF">STYLEM_13345</name>
</gene>
<dbReference type="Proteomes" id="UP000039865">
    <property type="component" value="Unassembled WGS sequence"/>
</dbReference>
<reference evidence="3 4" key="1">
    <citation type="submission" date="2014-06" db="EMBL/GenBank/DDBJ databases">
        <authorList>
            <person name="Swart Estienne"/>
        </authorList>
    </citation>
    <scope>NUCLEOTIDE SEQUENCE [LARGE SCALE GENOMIC DNA]</scope>
    <source>
        <strain evidence="3 4">130c</strain>
    </source>
</reference>
<dbReference type="PIRSF" id="PIRSF005962">
    <property type="entry name" value="Pept_M20D_amidohydro"/>
    <property type="match status" value="1"/>
</dbReference>
<dbReference type="Gene3D" id="3.40.630.10">
    <property type="entry name" value="Zn peptidases"/>
    <property type="match status" value="1"/>
</dbReference>
<comment type="cofactor">
    <cofactor evidence="1">
        <name>Mn(2+)</name>
        <dbReference type="ChEBI" id="CHEBI:29035"/>
    </cofactor>
    <text evidence="1">The Mn(2+) ion enhances activity.</text>
</comment>
<feature type="binding site" evidence="1">
    <location>
        <position position="132"/>
    </location>
    <ligand>
        <name>Mn(2+)</name>
        <dbReference type="ChEBI" id="CHEBI:29035"/>
        <label>2</label>
    </ligand>
</feature>
<dbReference type="PANTHER" id="PTHR11014">
    <property type="entry name" value="PEPTIDASE M20 FAMILY MEMBER"/>
    <property type="match status" value="1"/>
</dbReference>
<evidence type="ECO:0000313" key="3">
    <source>
        <dbReference type="EMBL" id="CDW84286.1"/>
    </source>
</evidence>
<keyword evidence="1" id="KW-0464">Manganese</keyword>
<dbReference type="EMBL" id="CCKQ01012666">
    <property type="protein sequence ID" value="CDW84286.1"/>
    <property type="molecule type" value="Genomic_DNA"/>
</dbReference>
<dbReference type="PANTHER" id="PTHR11014:SF63">
    <property type="entry name" value="METALLOPEPTIDASE, PUTATIVE (AFU_ORTHOLOGUE AFUA_6G09600)-RELATED"/>
    <property type="match status" value="1"/>
</dbReference>
<proteinExistence type="predicted"/>
<name>A0A078AQS9_STYLE</name>
<feature type="binding site" evidence="1">
    <location>
        <position position="355"/>
    </location>
    <ligand>
        <name>Mn(2+)</name>
        <dbReference type="ChEBI" id="CHEBI:29035"/>
        <label>2</label>
    </ligand>
</feature>
<dbReference type="InterPro" id="IPR002933">
    <property type="entry name" value="Peptidase_M20"/>
</dbReference>
<dbReference type="InterPro" id="IPR017439">
    <property type="entry name" value="Amidohydrolase"/>
</dbReference>
<feature type="binding site" evidence="1">
    <location>
        <position position="94"/>
    </location>
    <ligand>
        <name>Mn(2+)</name>
        <dbReference type="ChEBI" id="CHEBI:29035"/>
        <label>2</label>
    </ligand>
</feature>